<evidence type="ECO:0000313" key="8">
    <source>
        <dbReference type="Proteomes" id="UP000594121"/>
    </source>
</evidence>
<dbReference type="InParanoid" id="A0A7L9FFA7"/>
<accession>A0A7L9FFA7</accession>
<dbReference type="EMBL" id="CP062310">
    <property type="protein sequence ID" value="QOJ78460.1"/>
    <property type="molecule type" value="Genomic_DNA"/>
</dbReference>
<dbReference type="GeneID" id="59149591"/>
<dbReference type="Gene3D" id="1.10.3720.10">
    <property type="entry name" value="MetI-like"/>
    <property type="match status" value="1"/>
</dbReference>
<sequence>MSSRGFGGRVGSVLRELLTYKSGILGIILLGFLVALSIYTVTTIPVDKAIMMWRSGESMWLDNPRVAPPEWIQFFVGKNLPKTMVFDSRKIGLNVAKSSAPVVGTNMKKVRIEFTFDYQYDDFPSELNMFFTSNFTREQGAPIVKIIWVKPNGERIDLGEFTVTGEKYNLYFVTEPITRALVSYVRQQYGVDPSDAITNMMFLFGKFTRESLKTGKMEVEKGTYRAIIDATLFGQESDIDCKMVVYGTVYGIAGTDHLRRPLEIALLWGAPVALAFGLTASLVTTFVGLIIATISGYYGGILDNIIQRVTEIYMVLPFLPFLILISVFYGINIWTLLAVVIVLSIFGPGIKSTRALVMQIKEYPYVEAAKVYGASNTRIIFLYIIPKILPPVIPGLISAVPGYVFLEAALAFLGLGDPSLPTWGKVINDAFEQGALYKGYFYWVLEPSAFLVLTGLAFALLGFALDRIVNPRLREM</sequence>
<dbReference type="SUPFAM" id="SSF161098">
    <property type="entry name" value="MetI-like"/>
    <property type="match status" value="1"/>
</dbReference>
<feature type="transmembrane region" description="Helical" evidence="5">
    <location>
        <begin position="318"/>
        <end position="346"/>
    </location>
</feature>
<feature type="transmembrane region" description="Helical" evidence="5">
    <location>
        <begin position="24"/>
        <end position="46"/>
    </location>
</feature>
<keyword evidence="8" id="KW-1185">Reference proteome</keyword>
<feature type="transmembrane region" description="Helical" evidence="5">
    <location>
        <begin position="265"/>
        <end position="298"/>
    </location>
</feature>
<keyword evidence="2 5" id="KW-0812">Transmembrane</keyword>
<evidence type="ECO:0000256" key="2">
    <source>
        <dbReference type="ARBA" id="ARBA00022692"/>
    </source>
</evidence>
<organism evidence="7 8">
    <name type="scientific">Infirmifilum lucidum</name>
    <dbReference type="NCBI Taxonomy" id="2776706"/>
    <lineage>
        <taxon>Archaea</taxon>
        <taxon>Thermoproteota</taxon>
        <taxon>Thermoprotei</taxon>
        <taxon>Thermofilales</taxon>
        <taxon>Thermofilaceae</taxon>
        <taxon>Infirmifilum</taxon>
    </lineage>
</organism>
<dbReference type="AlphaFoldDB" id="A0A7L9FFA7"/>
<dbReference type="Proteomes" id="UP000594121">
    <property type="component" value="Chromosome"/>
</dbReference>
<feature type="transmembrane region" description="Helical" evidence="5">
    <location>
        <begin position="388"/>
        <end position="413"/>
    </location>
</feature>
<dbReference type="RefSeq" id="WP_192818432.1">
    <property type="nucleotide sequence ID" value="NZ_CP062310.1"/>
</dbReference>
<evidence type="ECO:0000259" key="6">
    <source>
        <dbReference type="PROSITE" id="PS50928"/>
    </source>
</evidence>
<dbReference type="GO" id="GO:0055085">
    <property type="term" value="P:transmembrane transport"/>
    <property type="evidence" value="ECO:0007669"/>
    <property type="project" value="InterPro"/>
</dbReference>
<dbReference type="KEGG" id="thel:IG193_06805"/>
<keyword evidence="3 5" id="KW-1133">Transmembrane helix</keyword>
<dbReference type="Pfam" id="PF00528">
    <property type="entry name" value="BPD_transp_1"/>
    <property type="match status" value="1"/>
</dbReference>
<evidence type="ECO:0000256" key="3">
    <source>
        <dbReference type="ARBA" id="ARBA00022989"/>
    </source>
</evidence>
<evidence type="ECO:0000256" key="4">
    <source>
        <dbReference type="ARBA" id="ARBA00023136"/>
    </source>
</evidence>
<evidence type="ECO:0000313" key="7">
    <source>
        <dbReference type="EMBL" id="QOJ78460.1"/>
    </source>
</evidence>
<dbReference type="FunCoup" id="A0A7L9FFA7">
    <property type="interactions" value="21"/>
</dbReference>
<proteinExistence type="inferred from homology"/>
<dbReference type="CDD" id="cd06261">
    <property type="entry name" value="TM_PBP2"/>
    <property type="match status" value="1"/>
</dbReference>
<evidence type="ECO:0000256" key="5">
    <source>
        <dbReference type="RuleBase" id="RU363032"/>
    </source>
</evidence>
<dbReference type="PANTHER" id="PTHR43839:SF1">
    <property type="entry name" value="OPPC IN A BINDING PROTEIN-DEPENDENT TRANSPORT SYSTEM"/>
    <property type="match status" value="1"/>
</dbReference>
<dbReference type="PANTHER" id="PTHR43839">
    <property type="entry name" value="OPPC IN A BINDING PROTEIN-DEPENDENT TRANSPORT SYSTEM"/>
    <property type="match status" value="1"/>
</dbReference>
<protein>
    <submittedName>
        <fullName evidence="7">ABC transporter permease</fullName>
    </submittedName>
</protein>
<dbReference type="PROSITE" id="PS50928">
    <property type="entry name" value="ABC_TM1"/>
    <property type="match status" value="1"/>
</dbReference>
<dbReference type="InterPro" id="IPR035906">
    <property type="entry name" value="MetI-like_sf"/>
</dbReference>
<comment type="subcellular location">
    <subcellularLocation>
        <location evidence="5">Cell membrane</location>
        <topology evidence="5">Multi-pass membrane protein</topology>
    </subcellularLocation>
    <subcellularLocation>
        <location evidence="1">Membrane</location>
        <topology evidence="1">Multi-pass membrane protein</topology>
    </subcellularLocation>
</comment>
<reference evidence="7 8" key="1">
    <citation type="submission" date="2020-10" db="EMBL/GenBank/DDBJ databases">
        <title>Thermofilum lucidum 3507LT sp. nov. a novel member of Thermofilaceae family isolated from Chile hot spring, and proposal of description order Thermofilales.</title>
        <authorList>
            <person name="Zayulina K.S."/>
            <person name="Elcheninov A.G."/>
            <person name="Toshchakov S.V."/>
            <person name="Kublanov I.V."/>
        </authorList>
    </citation>
    <scope>NUCLEOTIDE SEQUENCE [LARGE SCALE GENOMIC DNA]</scope>
    <source>
        <strain evidence="7 8">3507LT</strain>
    </source>
</reference>
<evidence type="ECO:0000256" key="1">
    <source>
        <dbReference type="ARBA" id="ARBA00004141"/>
    </source>
</evidence>
<feature type="domain" description="ABC transmembrane type-1" evidence="6">
    <location>
        <begin position="270"/>
        <end position="462"/>
    </location>
</feature>
<comment type="similarity">
    <text evidence="5">Belongs to the binding-protein-dependent transport system permease family.</text>
</comment>
<feature type="transmembrane region" description="Helical" evidence="5">
    <location>
        <begin position="440"/>
        <end position="465"/>
    </location>
</feature>
<dbReference type="GO" id="GO:0005886">
    <property type="term" value="C:plasma membrane"/>
    <property type="evidence" value="ECO:0007669"/>
    <property type="project" value="UniProtKB-SubCell"/>
</dbReference>
<keyword evidence="5" id="KW-0813">Transport</keyword>
<name>A0A7L9FFA7_9CREN</name>
<dbReference type="InterPro" id="IPR000515">
    <property type="entry name" value="MetI-like"/>
</dbReference>
<keyword evidence="4 5" id="KW-0472">Membrane</keyword>
<gene>
    <name evidence="7" type="ORF">IG193_06805</name>
</gene>